<dbReference type="AlphaFoldDB" id="A0A832XHY3"/>
<evidence type="ECO:0000256" key="3">
    <source>
        <dbReference type="ARBA" id="ARBA00022801"/>
    </source>
</evidence>
<evidence type="ECO:0000313" key="6">
    <source>
        <dbReference type="Proteomes" id="UP000646946"/>
    </source>
</evidence>
<dbReference type="PIRSF" id="PIRSF036979">
    <property type="entry name" value="Arginase"/>
    <property type="match status" value="1"/>
</dbReference>
<reference evidence="5 6" key="1">
    <citation type="journal article" name="Nat. Commun.">
        <title>Undinarchaeota illuminate DPANN phylogeny and the impact of gene transfer on archaeal evolution.</title>
        <authorList>
            <person name="Dombrowski N."/>
            <person name="Williams T.A."/>
            <person name="Sun J."/>
            <person name="Woodcroft B.J."/>
            <person name="Lee J.H."/>
            <person name="Minh B.Q."/>
            <person name="Rinke C."/>
            <person name="Spang A."/>
        </authorList>
    </citation>
    <scope>NUCLEOTIDE SEQUENCE [LARGE SCALE GENOMIC DNA]</scope>
    <source>
        <strain evidence="5">MAG_bin1129</strain>
    </source>
</reference>
<name>A0A832XHY3_9ARCH</name>
<sequence>MEKVPDNFLGIEPELSNFEKSRVVVASAPYEKTVTYGKGTSKGPRAIIEASKQLEFWDEELKANIVEKIGGVATLKPYDIKNKKPEEVAQILERETKKLIERKKFVVTLGGEHSMCIGPARAYSKSFQNISILYFDAHGDLRNEYMGSEYNHACALRRIADVNGNIVHIGCRSLEEEQMGFIEKNKLKFFWAHEFKRGLVNYEGIINSLKENVYISFDIDVLDSGLHPSTSNPEPGGLDWYDMITVLRNVGKEKNIVGFDICEHSPIKNFYAYDFTAAKLAYKTIGYALLKT</sequence>
<feature type="binding site" evidence="4">
    <location>
        <position position="136"/>
    </location>
    <ligand>
        <name>Mn(2+)</name>
        <dbReference type="ChEBI" id="CHEBI:29035"/>
        <label>1</label>
    </ligand>
</feature>
<feature type="binding site" evidence="4">
    <location>
        <position position="113"/>
    </location>
    <ligand>
        <name>Mn(2+)</name>
        <dbReference type="ChEBI" id="CHEBI:29035"/>
        <label>1</label>
    </ligand>
</feature>
<dbReference type="PANTHER" id="PTHR11358">
    <property type="entry name" value="ARGINASE/AGMATINASE"/>
    <property type="match status" value="1"/>
</dbReference>
<keyword evidence="4" id="KW-0464">Manganese</keyword>
<dbReference type="GO" id="GO:0008783">
    <property type="term" value="F:agmatinase activity"/>
    <property type="evidence" value="ECO:0007669"/>
    <property type="project" value="UniProtKB-EC"/>
</dbReference>
<comment type="cofactor">
    <cofactor evidence="4">
        <name>Mn(2+)</name>
        <dbReference type="ChEBI" id="CHEBI:29035"/>
    </cofactor>
    <text evidence="4">Binds 2 manganese ions per subunit.</text>
</comment>
<keyword evidence="6" id="KW-1185">Reference proteome</keyword>
<comment type="caution">
    <text evidence="5">The sequence shown here is derived from an EMBL/GenBank/DDBJ whole genome shotgun (WGS) entry which is preliminary data.</text>
</comment>
<feature type="binding site" evidence="4">
    <location>
        <position position="218"/>
    </location>
    <ligand>
        <name>Mn(2+)</name>
        <dbReference type="ChEBI" id="CHEBI:29035"/>
        <label>1</label>
    </ligand>
</feature>
<dbReference type="InterPro" id="IPR006035">
    <property type="entry name" value="Ureohydrolase"/>
</dbReference>
<dbReference type="SUPFAM" id="SSF52768">
    <property type="entry name" value="Arginase/deacetylase"/>
    <property type="match status" value="1"/>
</dbReference>
<evidence type="ECO:0000256" key="4">
    <source>
        <dbReference type="PIRSR" id="PIRSR036979-1"/>
    </source>
</evidence>
<proteinExistence type="inferred from homology"/>
<dbReference type="Gene3D" id="3.40.800.10">
    <property type="entry name" value="Ureohydrolase domain"/>
    <property type="match status" value="1"/>
</dbReference>
<evidence type="ECO:0000256" key="2">
    <source>
        <dbReference type="ARBA" id="ARBA00022723"/>
    </source>
</evidence>
<keyword evidence="3 5" id="KW-0378">Hydrolase</keyword>
<dbReference type="InterPro" id="IPR005925">
    <property type="entry name" value="Agmatinase-rel"/>
</dbReference>
<keyword evidence="2 4" id="KW-0479">Metal-binding</keyword>
<feature type="binding site" evidence="4">
    <location>
        <position position="140"/>
    </location>
    <ligand>
        <name>Mn(2+)</name>
        <dbReference type="ChEBI" id="CHEBI:29035"/>
        <label>1</label>
    </ligand>
</feature>
<organism evidence="5 6">
    <name type="scientific">Candidatus Naiadarchaeum limnaeum</name>
    <dbReference type="NCBI Taxonomy" id="2756139"/>
    <lineage>
        <taxon>Archaea</taxon>
        <taxon>Candidatus Undinarchaeota</taxon>
        <taxon>Candidatus Undinarchaeia</taxon>
        <taxon>Candidatus Naiadarchaeales</taxon>
        <taxon>Candidatus Naiadarchaeaceae</taxon>
        <taxon>Candidatus Naiadarchaeum</taxon>
    </lineage>
</organism>
<dbReference type="PROSITE" id="PS51409">
    <property type="entry name" value="ARGINASE_2"/>
    <property type="match status" value="1"/>
</dbReference>
<accession>A0A832XHY3</accession>
<feature type="binding site" evidence="4">
    <location>
        <position position="220"/>
    </location>
    <ligand>
        <name>Mn(2+)</name>
        <dbReference type="ChEBI" id="CHEBI:29035"/>
        <label>1</label>
    </ligand>
</feature>
<dbReference type="GO" id="GO:0046872">
    <property type="term" value="F:metal ion binding"/>
    <property type="evidence" value="ECO:0007669"/>
    <property type="project" value="UniProtKB-KW"/>
</dbReference>
<dbReference type="NCBIfam" id="TIGR01230">
    <property type="entry name" value="agmatinase"/>
    <property type="match status" value="1"/>
</dbReference>
<evidence type="ECO:0000313" key="5">
    <source>
        <dbReference type="EMBL" id="HIK00021.1"/>
    </source>
</evidence>
<feature type="binding site" evidence="4">
    <location>
        <position position="138"/>
    </location>
    <ligand>
        <name>Mn(2+)</name>
        <dbReference type="ChEBI" id="CHEBI:29035"/>
        <label>1</label>
    </ligand>
</feature>
<comment type="similarity">
    <text evidence="1">Belongs to the arginase family. Agmatinase subfamily.</text>
</comment>
<dbReference type="Pfam" id="PF00491">
    <property type="entry name" value="Arginase"/>
    <property type="match status" value="1"/>
</dbReference>
<dbReference type="PANTHER" id="PTHR11358:SF26">
    <property type="entry name" value="GUANIDINO ACID HYDROLASE, MITOCHONDRIAL"/>
    <property type="match status" value="1"/>
</dbReference>
<dbReference type="EMBL" id="DVAB01000007">
    <property type="protein sequence ID" value="HIK00021.1"/>
    <property type="molecule type" value="Genomic_DNA"/>
</dbReference>
<gene>
    <name evidence="5" type="primary">speB</name>
    <name evidence="5" type="ORF">H1016_00590</name>
</gene>
<evidence type="ECO:0000256" key="1">
    <source>
        <dbReference type="ARBA" id="ARBA00009227"/>
    </source>
</evidence>
<dbReference type="CDD" id="cd11593">
    <property type="entry name" value="Agmatinase-like_2"/>
    <property type="match status" value="1"/>
</dbReference>
<dbReference type="Proteomes" id="UP000646946">
    <property type="component" value="Unassembled WGS sequence"/>
</dbReference>
<dbReference type="EC" id="3.5.3.11" evidence="5"/>
<protein>
    <submittedName>
        <fullName evidence="5">Agmatinase</fullName>
        <ecNumber evidence="5">3.5.3.11</ecNumber>
    </submittedName>
</protein>
<dbReference type="InterPro" id="IPR023696">
    <property type="entry name" value="Ureohydrolase_dom_sf"/>
</dbReference>
<dbReference type="GO" id="GO:0033389">
    <property type="term" value="P:putrescine biosynthetic process from arginine, via agmatine"/>
    <property type="evidence" value="ECO:0007669"/>
    <property type="project" value="TreeGrafter"/>
</dbReference>